<feature type="transmembrane region" description="Helical" evidence="1">
    <location>
        <begin position="113"/>
        <end position="131"/>
    </location>
</feature>
<feature type="transmembrane region" description="Helical" evidence="1">
    <location>
        <begin position="47"/>
        <end position="66"/>
    </location>
</feature>
<dbReference type="AlphaFoldDB" id="A0A9P7DMN5"/>
<evidence type="ECO:0000256" key="1">
    <source>
        <dbReference type="SAM" id="Phobius"/>
    </source>
</evidence>
<feature type="transmembrane region" description="Helical" evidence="1">
    <location>
        <begin position="198"/>
        <end position="220"/>
    </location>
</feature>
<feature type="transmembrane region" description="Helical" evidence="1">
    <location>
        <begin position="158"/>
        <end position="177"/>
    </location>
</feature>
<comment type="caution">
    <text evidence="3">The sequence shown here is derived from an EMBL/GenBank/DDBJ whole genome shotgun (WGS) entry which is preliminary data.</text>
</comment>
<accession>A0A9P7DMN5</accession>
<keyword evidence="1" id="KW-0812">Transmembrane</keyword>
<dbReference type="Pfam" id="PF20151">
    <property type="entry name" value="DUF6533"/>
    <property type="match status" value="1"/>
</dbReference>
<evidence type="ECO:0000259" key="2">
    <source>
        <dbReference type="Pfam" id="PF20151"/>
    </source>
</evidence>
<keyword evidence="4" id="KW-1185">Reference proteome</keyword>
<name>A0A9P7DMN5_9AGAM</name>
<keyword evidence="1" id="KW-1133">Transmembrane helix</keyword>
<evidence type="ECO:0000313" key="3">
    <source>
        <dbReference type="EMBL" id="KAG1798644.1"/>
    </source>
</evidence>
<keyword evidence="1" id="KW-0472">Membrane</keyword>
<dbReference type="RefSeq" id="XP_041163330.1">
    <property type="nucleotide sequence ID" value="XM_041309867.1"/>
</dbReference>
<protein>
    <recommendedName>
        <fullName evidence="2">DUF6533 domain-containing protein</fullName>
    </recommendedName>
</protein>
<proteinExistence type="predicted"/>
<feature type="transmembrane region" description="Helical" evidence="1">
    <location>
        <begin position="86"/>
        <end position="106"/>
    </location>
</feature>
<feature type="transmembrane region" description="Helical" evidence="1">
    <location>
        <begin position="17"/>
        <end position="35"/>
    </location>
</feature>
<dbReference type="OrthoDB" id="3350812at2759"/>
<dbReference type="Proteomes" id="UP000719766">
    <property type="component" value="Unassembled WGS sequence"/>
</dbReference>
<feature type="domain" description="DUF6533" evidence="2">
    <location>
        <begin position="17"/>
        <end position="61"/>
    </location>
</feature>
<evidence type="ECO:0000313" key="4">
    <source>
        <dbReference type="Proteomes" id="UP000719766"/>
    </source>
</evidence>
<dbReference type="EMBL" id="JABBWE010000013">
    <property type="protein sequence ID" value="KAG1798644.1"/>
    <property type="molecule type" value="Genomic_DNA"/>
</dbReference>
<dbReference type="InterPro" id="IPR045340">
    <property type="entry name" value="DUF6533"/>
</dbReference>
<gene>
    <name evidence="3" type="ORF">HD556DRAFT_196806</name>
</gene>
<sequence>MSSLSVSDLTKLQTVKYANLGSIAILVFDFCITFPEEVRWTWFRPWDITRVIFVISRYLPFAGVGLTAYDALRVKHQCTSSPQGKIIHIISIVAAESLLIIRTWAFWQKSKRLLIGLLVYSVLIIAAALAVDLSPKMLLPGEEPPVGTCYFEDTRNEAVVYIFLAMFESVILILTVYKRVHDYKNFQSRIVVTLYHDGMFYMLCILGITLANVIIGAALPSAYSDMLDALQLVSHSVLASRILFRIRDSNGRIHEPSVAVTTMELDCLRPPSMSMSWTGTTSQV</sequence>
<organism evidence="3 4">
    <name type="scientific">Suillus plorans</name>
    <dbReference type="NCBI Taxonomy" id="116603"/>
    <lineage>
        <taxon>Eukaryota</taxon>
        <taxon>Fungi</taxon>
        <taxon>Dikarya</taxon>
        <taxon>Basidiomycota</taxon>
        <taxon>Agaricomycotina</taxon>
        <taxon>Agaricomycetes</taxon>
        <taxon>Agaricomycetidae</taxon>
        <taxon>Boletales</taxon>
        <taxon>Suillineae</taxon>
        <taxon>Suillaceae</taxon>
        <taxon>Suillus</taxon>
    </lineage>
</organism>
<reference evidence="3" key="1">
    <citation type="journal article" date="2020" name="New Phytol.">
        <title>Comparative genomics reveals dynamic genome evolution in host specialist ectomycorrhizal fungi.</title>
        <authorList>
            <person name="Lofgren L.A."/>
            <person name="Nguyen N.H."/>
            <person name="Vilgalys R."/>
            <person name="Ruytinx J."/>
            <person name="Liao H.L."/>
            <person name="Branco S."/>
            <person name="Kuo A."/>
            <person name="LaButti K."/>
            <person name="Lipzen A."/>
            <person name="Andreopoulos W."/>
            <person name="Pangilinan J."/>
            <person name="Riley R."/>
            <person name="Hundley H."/>
            <person name="Na H."/>
            <person name="Barry K."/>
            <person name="Grigoriev I.V."/>
            <person name="Stajich J.E."/>
            <person name="Kennedy P.G."/>
        </authorList>
    </citation>
    <scope>NUCLEOTIDE SEQUENCE</scope>
    <source>
        <strain evidence="3">S12</strain>
    </source>
</reference>
<dbReference type="GeneID" id="64603631"/>